<dbReference type="GO" id="GO:0005829">
    <property type="term" value="C:cytosol"/>
    <property type="evidence" value="ECO:0007669"/>
    <property type="project" value="TreeGrafter"/>
</dbReference>
<dbReference type="AlphaFoldDB" id="A0A1B3PZ90"/>
<comment type="caution">
    <text evidence="2">The sequence shown here is derived from an EMBL/GenBank/DDBJ whole genome shotgun (WGS) entry which is preliminary data.</text>
</comment>
<dbReference type="Proteomes" id="UP001309299">
    <property type="component" value="Unassembled WGS sequence"/>
</dbReference>
<reference evidence="2 3" key="1">
    <citation type="submission" date="2017-07" db="EMBL/GenBank/DDBJ databases">
        <authorList>
            <person name="Sun Z.S."/>
            <person name="Albrecht U."/>
            <person name="Echele G."/>
            <person name="Lee C.C."/>
        </authorList>
    </citation>
    <scope>NUCLEOTIDE SEQUENCE [LARGE SCALE GENOMIC DNA]</scope>
    <source>
        <strain evidence="2 3">P16-029</strain>
    </source>
</reference>
<dbReference type="EMBL" id="NOWI01000012">
    <property type="protein sequence ID" value="RFT42114.1"/>
    <property type="molecule type" value="Genomic_DNA"/>
</dbReference>
<dbReference type="SMART" id="SM00938">
    <property type="entry name" value="P-II"/>
    <property type="match status" value="1"/>
</dbReference>
<dbReference type="InterPro" id="IPR011322">
    <property type="entry name" value="N-reg_PII-like_a/b"/>
</dbReference>
<evidence type="ECO:0000313" key="1">
    <source>
        <dbReference type="EMBL" id="MEH1546078.1"/>
    </source>
</evidence>
<dbReference type="PRINTS" id="PR00340">
    <property type="entry name" value="PIIGLNB"/>
</dbReference>
<dbReference type="InterPro" id="IPR015867">
    <property type="entry name" value="N-reg_PII/ATP_PRibTrfase_C"/>
</dbReference>
<reference evidence="1" key="2">
    <citation type="submission" date="2024-02" db="EMBL/GenBank/DDBJ databases">
        <title>Bacterial skin colonization with Propionibacterium avidum as a risk factor for Periprosthetic Joint Infections - a single-center prospective study.</title>
        <authorList>
            <person name="Achermann Y."/>
        </authorList>
    </citation>
    <scope>NUCLEOTIDE SEQUENCE</scope>
    <source>
        <strain evidence="1">PAVI-2017310195</strain>
    </source>
</reference>
<dbReference type="RefSeq" id="WP_069101975.1">
    <property type="nucleotide sequence ID" value="NZ_CP016954.1"/>
</dbReference>
<protein>
    <submittedName>
        <fullName evidence="2">P-II family nitrogen regulator</fullName>
    </submittedName>
</protein>
<dbReference type="STRING" id="33010.BFS79_05800"/>
<gene>
    <name evidence="2" type="ORF">CHT91_11655</name>
    <name evidence="1" type="ORF">V7F78_03400</name>
</gene>
<dbReference type="PROSITE" id="PS51343">
    <property type="entry name" value="PII_GLNB_DOM"/>
    <property type="match status" value="1"/>
</dbReference>
<proteinExistence type="predicted"/>
<organism evidence="2 3">
    <name type="scientific">Cutibacterium avidum</name>
    <dbReference type="NCBI Taxonomy" id="33010"/>
    <lineage>
        <taxon>Bacteria</taxon>
        <taxon>Bacillati</taxon>
        <taxon>Actinomycetota</taxon>
        <taxon>Actinomycetes</taxon>
        <taxon>Propionibacteriales</taxon>
        <taxon>Propionibacteriaceae</taxon>
        <taxon>Cutibacterium</taxon>
    </lineage>
</organism>
<dbReference type="EMBL" id="JBAKUA010000003">
    <property type="protein sequence ID" value="MEH1546078.1"/>
    <property type="molecule type" value="Genomic_DNA"/>
</dbReference>
<sequence>MKLITAIIQPSALDTVRLELAKAGISGLTISEAAGYARQKGHTEVYRGAEFTIDFLEKVRVEVLCTDEEFENVVETICDAARTGEIGDGKVWSSDVQDVIRIRTGERGPAAI</sequence>
<dbReference type="GO" id="GO:0030234">
    <property type="term" value="F:enzyme regulator activity"/>
    <property type="evidence" value="ECO:0007669"/>
    <property type="project" value="InterPro"/>
</dbReference>
<name>A0A1B3PZ90_9ACTN</name>
<dbReference type="PANTHER" id="PTHR30115">
    <property type="entry name" value="NITROGEN REGULATORY PROTEIN P-II"/>
    <property type="match status" value="1"/>
</dbReference>
<dbReference type="Gene3D" id="3.30.70.120">
    <property type="match status" value="1"/>
</dbReference>
<evidence type="ECO:0000313" key="2">
    <source>
        <dbReference type="EMBL" id="RFT42114.1"/>
    </source>
</evidence>
<dbReference type="Pfam" id="PF00543">
    <property type="entry name" value="P-II"/>
    <property type="match status" value="1"/>
</dbReference>
<accession>A0A1B3PZ90</accession>
<dbReference type="PANTHER" id="PTHR30115:SF11">
    <property type="entry name" value="NITROGEN REGULATORY PROTEIN P-II HOMOLOG"/>
    <property type="match status" value="1"/>
</dbReference>
<dbReference type="InterPro" id="IPR002187">
    <property type="entry name" value="N-reg_PII"/>
</dbReference>
<dbReference type="GO" id="GO:0006808">
    <property type="term" value="P:regulation of nitrogen utilization"/>
    <property type="evidence" value="ECO:0007669"/>
    <property type="project" value="InterPro"/>
</dbReference>
<evidence type="ECO:0000313" key="3">
    <source>
        <dbReference type="Proteomes" id="UP000259211"/>
    </source>
</evidence>
<dbReference type="Proteomes" id="UP000259211">
    <property type="component" value="Unassembled WGS sequence"/>
</dbReference>
<dbReference type="SUPFAM" id="SSF54913">
    <property type="entry name" value="GlnB-like"/>
    <property type="match status" value="1"/>
</dbReference>
<dbReference type="OrthoDB" id="9802729at2"/>
<dbReference type="GO" id="GO:0005524">
    <property type="term" value="F:ATP binding"/>
    <property type="evidence" value="ECO:0007669"/>
    <property type="project" value="TreeGrafter"/>
</dbReference>